<dbReference type="InterPro" id="IPR022127">
    <property type="entry name" value="STIMATE/YPL162C"/>
</dbReference>
<dbReference type="Proteomes" id="UP001222932">
    <property type="component" value="Unassembled WGS sequence"/>
</dbReference>
<evidence type="ECO:0000313" key="3">
    <source>
        <dbReference type="EMBL" id="GMK57016.1"/>
    </source>
</evidence>
<proteinExistence type="predicted"/>
<feature type="transmembrane region" description="Helical" evidence="2">
    <location>
        <begin position="189"/>
        <end position="213"/>
    </location>
</feature>
<feature type="compositionally biased region" description="Low complexity" evidence="1">
    <location>
        <begin position="256"/>
        <end position="275"/>
    </location>
</feature>
<evidence type="ECO:0000313" key="4">
    <source>
        <dbReference type="Proteomes" id="UP001222932"/>
    </source>
</evidence>
<dbReference type="GO" id="GO:0016020">
    <property type="term" value="C:membrane"/>
    <property type="evidence" value="ECO:0007669"/>
    <property type="project" value="TreeGrafter"/>
</dbReference>
<dbReference type="EMBL" id="BTCM01000003">
    <property type="protein sequence ID" value="GMK57016.1"/>
    <property type="molecule type" value="Genomic_DNA"/>
</dbReference>
<reference evidence="3" key="2">
    <citation type="submission" date="2023-06" db="EMBL/GenBank/DDBJ databases">
        <authorList>
            <person name="Kobayashi Y."/>
            <person name="Kayamori A."/>
            <person name="Aoki K."/>
            <person name="Shiwa Y."/>
            <person name="Fujita N."/>
            <person name="Sugita T."/>
            <person name="Iwasaki W."/>
            <person name="Tanaka N."/>
            <person name="Takashima M."/>
        </authorList>
    </citation>
    <scope>NUCLEOTIDE SEQUENCE</scope>
    <source>
        <strain evidence="3">HIS016</strain>
    </source>
</reference>
<dbReference type="AlphaFoldDB" id="A0AAD3TUZ9"/>
<keyword evidence="4" id="KW-1185">Reference proteome</keyword>
<feature type="transmembrane region" description="Helical" evidence="2">
    <location>
        <begin position="72"/>
        <end position="90"/>
    </location>
</feature>
<name>A0AAD3TUZ9_9TREE</name>
<feature type="compositionally biased region" description="Basic and acidic residues" evidence="1">
    <location>
        <begin position="277"/>
        <end position="289"/>
    </location>
</feature>
<keyword evidence="2" id="KW-0812">Transmembrane</keyword>
<accession>A0AAD3TUZ9</accession>
<feature type="compositionally biased region" description="Polar residues" evidence="1">
    <location>
        <begin position="290"/>
        <end position="299"/>
    </location>
</feature>
<evidence type="ECO:0000256" key="2">
    <source>
        <dbReference type="SAM" id="Phobius"/>
    </source>
</evidence>
<organism evidence="3 4">
    <name type="scientific">Cutaneotrichosporon spelunceum</name>
    <dbReference type="NCBI Taxonomy" id="1672016"/>
    <lineage>
        <taxon>Eukaryota</taxon>
        <taxon>Fungi</taxon>
        <taxon>Dikarya</taxon>
        <taxon>Basidiomycota</taxon>
        <taxon>Agaricomycotina</taxon>
        <taxon>Tremellomycetes</taxon>
        <taxon>Trichosporonales</taxon>
        <taxon>Trichosporonaceae</taxon>
        <taxon>Cutaneotrichosporon</taxon>
    </lineage>
</organism>
<feature type="transmembrane region" description="Helical" evidence="2">
    <location>
        <begin position="158"/>
        <end position="183"/>
    </location>
</feature>
<protein>
    <recommendedName>
        <fullName evidence="5">Vacuolar membrane protein</fullName>
    </recommendedName>
</protein>
<feature type="region of interest" description="Disordered" evidence="1">
    <location>
        <begin position="1"/>
        <end position="20"/>
    </location>
</feature>
<keyword evidence="2" id="KW-0472">Membrane</keyword>
<keyword evidence="2" id="KW-1133">Transmembrane helix</keyword>
<reference evidence="3" key="1">
    <citation type="journal article" date="2023" name="BMC Genomics">
        <title>Chromosome-level genome assemblies of Cutaneotrichosporon spp. (Trichosporonales, Basidiomycota) reveal imbalanced evolution between nucleotide sequences and chromosome synteny.</title>
        <authorList>
            <person name="Kobayashi Y."/>
            <person name="Kayamori A."/>
            <person name="Aoki K."/>
            <person name="Shiwa Y."/>
            <person name="Matsutani M."/>
            <person name="Fujita N."/>
            <person name="Sugita T."/>
            <person name="Iwasaki W."/>
            <person name="Tanaka N."/>
            <person name="Takashima M."/>
        </authorList>
    </citation>
    <scope>NUCLEOTIDE SEQUENCE</scope>
    <source>
        <strain evidence="3">HIS016</strain>
    </source>
</reference>
<dbReference type="PANTHER" id="PTHR31735">
    <property type="entry name" value="VACUOLAR MEMBRANE PROTEIN YPL162C"/>
    <property type="match status" value="1"/>
</dbReference>
<sequence length="346" mass="38014">MSNQTTPLIPGLPNVEPPPPDATAGRCHLLGPTALVVQAIMGVLVLSSLVVKRHLEKRKRPWRVWSFDVAKQLVGQATLHACNILVSMVAGNSSSNNPCSLYFLNILIDTTIGVGIFYLGLLGYTKLFVKHMGPEGFTSGQYGRPPQWRFWLRQLQPYLAAVVTMKLIVILIVTLPGLSGALIRGTQSMLGYLSLDVQVIFVLAVFPVIMNVFQFCVMDQVIKAGKGVEHKELRDQDEEEMDGYAPVPTREHARRASGTALSRTSSRSSSTASFSVPEERGLLEGRERSNAWSALNRQRSGTEEVPHTGLARRTSHASLRGTDDNTFVDEPDAVPLSPLSPRMNRT</sequence>
<feature type="transmembrane region" description="Helical" evidence="2">
    <location>
        <begin position="29"/>
        <end position="51"/>
    </location>
</feature>
<evidence type="ECO:0000256" key="1">
    <source>
        <dbReference type="SAM" id="MobiDB-lite"/>
    </source>
</evidence>
<feature type="region of interest" description="Disordered" evidence="1">
    <location>
        <begin position="233"/>
        <end position="346"/>
    </location>
</feature>
<evidence type="ECO:0008006" key="5">
    <source>
        <dbReference type="Google" id="ProtNLM"/>
    </source>
</evidence>
<feature type="transmembrane region" description="Helical" evidence="2">
    <location>
        <begin position="102"/>
        <end position="124"/>
    </location>
</feature>
<gene>
    <name evidence="3" type="ORF">CspeluHIS016_0308560</name>
</gene>
<comment type="caution">
    <text evidence="3">The sequence shown here is derived from an EMBL/GenBank/DDBJ whole genome shotgun (WGS) entry which is preliminary data.</text>
</comment>
<dbReference type="Pfam" id="PF12400">
    <property type="entry name" value="STIMATE"/>
    <property type="match status" value="1"/>
</dbReference>
<dbReference type="PANTHER" id="PTHR31735:SF1">
    <property type="entry name" value="VACUOLAR MEMBRANE PROTEIN YPL162C"/>
    <property type="match status" value="1"/>
</dbReference>